<dbReference type="RefSeq" id="WP_093366420.1">
    <property type="nucleotide sequence ID" value="NZ_FOZZ01000009.1"/>
</dbReference>
<gene>
    <name evidence="2" type="ORF">SAMN05660206_10910</name>
</gene>
<dbReference type="AlphaFoldDB" id="A0A1I6UI04"/>
<name>A0A1I6UI04_9SPHI</name>
<feature type="signal peptide" evidence="1">
    <location>
        <begin position="1"/>
        <end position="22"/>
    </location>
</feature>
<evidence type="ECO:0000313" key="2">
    <source>
        <dbReference type="EMBL" id="SFT01096.1"/>
    </source>
</evidence>
<sequence>MGKHLFFFFGILVSLASCGNQASDAMPKPRGFFRLYFPEKTYQPIEQGCPFSFEMPTYAVWAPDLSEKAKPCWKNLDFPNFNARLHISYFNITPEASFAELTEDARTFAFKHTAKATAIDQVVIHHTETDVHGILYEIRGNSASNVQFFVSDSTKHYLRGALYFNEKPHLDSIKPILDFIRADIDHLINTFSWK</sequence>
<feature type="chain" id="PRO_5011567656" evidence="1">
    <location>
        <begin position="23"/>
        <end position="194"/>
    </location>
</feature>
<dbReference type="PROSITE" id="PS51257">
    <property type="entry name" value="PROKAR_LIPOPROTEIN"/>
    <property type="match status" value="1"/>
</dbReference>
<keyword evidence="3" id="KW-1185">Reference proteome</keyword>
<dbReference type="Proteomes" id="UP000198785">
    <property type="component" value="Unassembled WGS sequence"/>
</dbReference>
<dbReference type="OrthoDB" id="679501at2"/>
<reference evidence="2 3" key="1">
    <citation type="submission" date="2016-10" db="EMBL/GenBank/DDBJ databases">
        <authorList>
            <person name="de Groot N.N."/>
        </authorList>
    </citation>
    <scope>NUCLEOTIDE SEQUENCE [LARGE SCALE GENOMIC DNA]</scope>
    <source>
        <strain evidence="2 3">DSM 22789</strain>
    </source>
</reference>
<keyword evidence="2" id="KW-0449">Lipoprotein</keyword>
<dbReference type="STRING" id="683125.SAMN05660206_10910"/>
<evidence type="ECO:0000256" key="1">
    <source>
        <dbReference type="SAM" id="SignalP"/>
    </source>
</evidence>
<dbReference type="Pfam" id="PF25593">
    <property type="entry name" value="GldD_lipo"/>
    <property type="match status" value="1"/>
</dbReference>
<keyword evidence="1" id="KW-0732">Signal</keyword>
<accession>A0A1I6UI04</accession>
<proteinExistence type="predicted"/>
<dbReference type="InterPro" id="IPR019850">
    <property type="entry name" value="GldD-like"/>
</dbReference>
<organism evidence="2 3">
    <name type="scientific">Sphingobacterium wenxiniae</name>
    <dbReference type="NCBI Taxonomy" id="683125"/>
    <lineage>
        <taxon>Bacteria</taxon>
        <taxon>Pseudomonadati</taxon>
        <taxon>Bacteroidota</taxon>
        <taxon>Sphingobacteriia</taxon>
        <taxon>Sphingobacteriales</taxon>
        <taxon>Sphingobacteriaceae</taxon>
        <taxon>Sphingobacterium</taxon>
    </lineage>
</organism>
<dbReference type="EMBL" id="FOZZ01000009">
    <property type="protein sequence ID" value="SFT01096.1"/>
    <property type="molecule type" value="Genomic_DNA"/>
</dbReference>
<protein>
    <submittedName>
        <fullName evidence="2">Gliding motility-associated lipoprotein GldD</fullName>
    </submittedName>
</protein>
<evidence type="ECO:0000313" key="3">
    <source>
        <dbReference type="Proteomes" id="UP000198785"/>
    </source>
</evidence>